<feature type="transmembrane region" description="Helical" evidence="2">
    <location>
        <begin position="6"/>
        <end position="24"/>
    </location>
</feature>
<reference evidence="3" key="1">
    <citation type="submission" date="2018-06" db="EMBL/GenBank/DDBJ databases">
        <authorList>
            <person name="Zhirakovskaya E."/>
        </authorList>
    </citation>
    <scope>NUCLEOTIDE SEQUENCE</scope>
</reference>
<dbReference type="EMBL" id="UOGH01000080">
    <property type="protein sequence ID" value="VAX28287.1"/>
    <property type="molecule type" value="Genomic_DNA"/>
</dbReference>
<name>A0A3B1DI40_9ZZZZ</name>
<protein>
    <recommendedName>
        <fullName evidence="4">DUF2933 domain-containing protein</fullName>
    </recommendedName>
</protein>
<keyword evidence="2" id="KW-0472">Membrane</keyword>
<dbReference type="InterPro" id="IPR021682">
    <property type="entry name" value="DUF2933"/>
</dbReference>
<dbReference type="AlphaFoldDB" id="A0A3B1DI40"/>
<evidence type="ECO:0000256" key="2">
    <source>
        <dbReference type="SAM" id="Phobius"/>
    </source>
</evidence>
<sequence>MEWVRVNWFWIILFAVFIGIHLFGHGGAHGGHGGHGEKKEGDEHKGHAEGSQAKKEGGGGCH</sequence>
<evidence type="ECO:0000256" key="1">
    <source>
        <dbReference type="SAM" id="MobiDB-lite"/>
    </source>
</evidence>
<feature type="compositionally biased region" description="Basic and acidic residues" evidence="1">
    <location>
        <begin position="34"/>
        <end position="62"/>
    </location>
</feature>
<dbReference type="Pfam" id="PF11666">
    <property type="entry name" value="DUF2933"/>
    <property type="match status" value="1"/>
</dbReference>
<accession>A0A3B1DI40</accession>
<keyword evidence="2" id="KW-0812">Transmembrane</keyword>
<evidence type="ECO:0000313" key="3">
    <source>
        <dbReference type="EMBL" id="VAX28287.1"/>
    </source>
</evidence>
<organism evidence="3">
    <name type="scientific">hydrothermal vent metagenome</name>
    <dbReference type="NCBI Taxonomy" id="652676"/>
    <lineage>
        <taxon>unclassified sequences</taxon>
        <taxon>metagenomes</taxon>
        <taxon>ecological metagenomes</taxon>
    </lineage>
</organism>
<feature type="region of interest" description="Disordered" evidence="1">
    <location>
        <begin position="27"/>
        <end position="62"/>
    </location>
</feature>
<gene>
    <name evidence="3" type="ORF">MNBD_NITROSPIRAE02-341</name>
</gene>
<evidence type="ECO:0008006" key="4">
    <source>
        <dbReference type="Google" id="ProtNLM"/>
    </source>
</evidence>
<keyword evidence="2" id="KW-1133">Transmembrane helix</keyword>
<proteinExistence type="predicted"/>